<feature type="region of interest" description="Disordered" evidence="1">
    <location>
        <begin position="1"/>
        <end position="35"/>
    </location>
</feature>
<proteinExistence type="predicted"/>
<evidence type="ECO:0000313" key="2">
    <source>
        <dbReference type="EMBL" id="QKE54902.1"/>
    </source>
</evidence>
<accession>A0A7D3UH34</accession>
<organism evidence="2">
    <name type="scientific">Parvoviridae sp</name>
    <dbReference type="NCBI Taxonomy" id="1940570"/>
    <lineage>
        <taxon>Viruses</taxon>
        <taxon>Monodnaviria</taxon>
        <taxon>Shotokuvirae</taxon>
        <taxon>Cossaviricota</taxon>
        <taxon>Quintoviricetes</taxon>
        <taxon>Piccovirales</taxon>
        <taxon>Parvoviridae</taxon>
    </lineage>
</organism>
<sequence>MKRASEGGDAGGSKKQASDGGGSGGGAAATLSEKTQPIERPFRISTIHLTFNQITWEEVGAGEMKYLPLSQTPYYMLGPEHLNLFNKYRNLWTTLRIHQPKARISNLIMLQDDLINQGGTPLETTAFTQVCYMLQYCPKKQTQFFKLGNIRTCKAPQYDEVTYNMSANECSDRDIKQLVTVNGFQDFEHLGIFTAKVDKYAGYDPYGTVTINPDFTQIRNTYIPPNDRTIGVLANYAANLQPDERGGDIAVDTYKQITWARNSGNFKLLKVNDTSEIPIVTNIADMPLINDPLNDFTKRTVDISDTETGNLYTYYTEFCWPSNNRPYFSRKDNLNNITPYESNKSLTPIQHNFFCMPPIRKANGALLKQRCSFMLEQEFSVTLQFSEGVWDDGDDATSKYILNQHDGIILRPNVYGTTQKAPAAEGAFCSSFYDYECSGEECPISDTYQAMSDAMGQYEIQNPGQLFNWTSKPEFSYIDYKQTLDNDYFDWNNEMQTKGFKDAWETFKNNNNSGVRKDFRITPSIDTKKFTEVIIKGYGTIYEIKNIEKAQYVLINGPQFDFMKQKLGIYCSKKPTAAPQRAGTYKPVTRNTNIFYV</sequence>
<reference evidence="2" key="1">
    <citation type="submission" date="2020-01" db="EMBL/GenBank/DDBJ databases">
        <title>Viral genomes from wild and zoo birds in China.</title>
        <authorList>
            <person name="Xiao Y."/>
            <person name="Shan T."/>
            <person name="Yang S."/>
            <person name="Zhang W."/>
        </authorList>
    </citation>
    <scope>NUCLEOTIDE SEQUENCE</scope>
    <source>
        <strain evidence="2">Muf159pap1</strain>
    </source>
</reference>
<evidence type="ECO:0000256" key="1">
    <source>
        <dbReference type="SAM" id="MobiDB-lite"/>
    </source>
</evidence>
<dbReference type="EMBL" id="MT138262">
    <property type="protein sequence ID" value="QKE54902.1"/>
    <property type="molecule type" value="Genomic_DNA"/>
</dbReference>
<protein>
    <submittedName>
        <fullName evidence="2">Uncharacterized protein</fullName>
    </submittedName>
</protein>
<name>A0A7D3UH34_9VIRU</name>